<evidence type="ECO:0000313" key="4">
    <source>
        <dbReference type="Proteomes" id="UP000234345"/>
    </source>
</evidence>
<feature type="domain" description="Glycosyltransferase 2-like" evidence="2">
    <location>
        <begin position="467"/>
        <end position="563"/>
    </location>
</feature>
<dbReference type="GO" id="GO:0016757">
    <property type="term" value="F:glycosyltransferase activity"/>
    <property type="evidence" value="ECO:0007669"/>
    <property type="project" value="UniProtKB-KW"/>
</dbReference>
<proteinExistence type="predicted"/>
<dbReference type="InterPro" id="IPR001173">
    <property type="entry name" value="Glyco_trans_2-like"/>
</dbReference>
<protein>
    <submittedName>
        <fullName evidence="3">Truncated O-antigen biosynthesis protein</fullName>
    </submittedName>
</protein>
<dbReference type="Gene3D" id="3.90.550.10">
    <property type="entry name" value="Spore Coat Polysaccharide Biosynthesis Protein SpsA, Chain A"/>
    <property type="match status" value="2"/>
</dbReference>
<gene>
    <name evidence="3" type="primary">rfbC</name>
    <name evidence="3" type="ORF">XFF6991_150056</name>
</gene>
<dbReference type="Pfam" id="PF13632">
    <property type="entry name" value="Glyco_trans_2_3"/>
    <property type="match status" value="1"/>
</dbReference>
<dbReference type="EMBL" id="OCZC01000043">
    <property type="protein sequence ID" value="SOO22295.1"/>
    <property type="molecule type" value="Genomic_DNA"/>
</dbReference>
<dbReference type="Pfam" id="PF00535">
    <property type="entry name" value="Glycos_transf_2"/>
    <property type="match status" value="2"/>
</dbReference>
<dbReference type="AlphaFoldDB" id="A0A7Z7IVG8"/>
<name>A0A7Z7IVG8_XANCH</name>
<dbReference type="CDD" id="cd04186">
    <property type="entry name" value="GT_2_like_c"/>
    <property type="match status" value="1"/>
</dbReference>
<accession>A0A7Z7IVG8</accession>
<dbReference type="PANTHER" id="PTHR43179:SF7">
    <property type="entry name" value="RHAMNOSYLTRANSFERASE WBBL"/>
    <property type="match status" value="1"/>
</dbReference>
<dbReference type="PANTHER" id="PTHR43179">
    <property type="entry name" value="RHAMNOSYLTRANSFERASE WBBL"/>
    <property type="match status" value="1"/>
</dbReference>
<dbReference type="Proteomes" id="UP000234345">
    <property type="component" value="Unassembled WGS sequence"/>
</dbReference>
<dbReference type="CDD" id="cd04184">
    <property type="entry name" value="GT2_RfbC_Mx_like"/>
    <property type="match status" value="1"/>
</dbReference>
<evidence type="ECO:0000313" key="3">
    <source>
        <dbReference type="EMBL" id="SOO22295.1"/>
    </source>
</evidence>
<feature type="domain" description="Glycosyltransferase 2-like" evidence="1">
    <location>
        <begin position="88"/>
        <end position="217"/>
    </location>
</feature>
<evidence type="ECO:0000259" key="2">
    <source>
        <dbReference type="Pfam" id="PF13632"/>
    </source>
</evidence>
<organism evidence="3 4">
    <name type="scientific">Xanthomonas campestris pv. phaseoli</name>
    <dbReference type="NCBI Taxonomy" id="317013"/>
    <lineage>
        <taxon>Bacteria</taxon>
        <taxon>Pseudomonadati</taxon>
        <taxon>Pseudomonadota</taxon>
        <taxon>Gammaproteobacteria</taxon>
        <taxon>Lysobacterales</taxon>
        <taxon>Lysobacteraceae</taxon>
        <taxon>Xanthomonas</taxon>
    </lineage>
</organism>
<evidence type="ECO:0000259" key="1">
    <source>
        <dbReference type="Pfam" id="PF00535"/>
    </source>
</evidence>
<reference evidence="3 4" key="1">
    <citation type="submission" date="2017-10" db="EMBL/GenBank/DDBJ databases">
        <authorList>
            <person name="Regsiter A."/>
            <person name="William W."/>
        </authorList>
    </citation>
    <scope>NUCLEOTIDE SEQUENCE [LARGE SCALE GENOMIC DNA]</scope>
    <source>
        <strain evidence="3 4">CFBP6991</strain>
    </source>
</reference>
<comment type="caution">
    <text evidence="3">The sequence shown here is derived from an EMBL/GenBank/DDBJ whole genome shotgun (WGS) entry which is preliminary data.</text>
</comment>
<feature type="domain" description="Glycosyltransferase 2-like" evidence="1">
    <location>
        <begin position="344"/>
        <end position="464"/>
    </location>
</feature>
<dbReference type="SUPFAM" id="SSF53448">
    <property type="entry name" value="Nucleotide-diphospho-sugar transferases"/>
    <property type="match status" value="2"/>
</dbReference>
<dbReference type="InterPro" id="IPR029044">
    <property type="entry name" value="Nucleotide-diphossugar_trans"/>
</dbReference>
<sequence length="614" mass="67862">MVVRQIRALLSALLWAWRRARLQGISSFQLVRACLREGAKGPRHFARRMAAYASGGSAPAPQVSLDAYESWHAALPQLEVSADSGMISVIIPVCNTPELFLREAIESVRTQTYQNWEICIHDDASDEPHVGRILAEFKKRIPNLRVTRSETRSGIAAATNAALASARGRWVTFLDHDDVLDRNALAAVVDCHIKTGSAVVYTDHDMLGEDGRLRNPYFKPDWNYDLFLAQMYLGHLVSFEHDLIKRVGLTRSECDGSQDYDLVLRCVAAGAKVGHVPRVLYHWRMHAGSTAANADSKPYAHDSGKRAIQYHVDAVYPGAQVEDGPNLFCYDVRYPYAQHAPKASIIIPTRDGLDLLRPCIESIQARTDYTNFEIIVVDNGSKDPATLEWLDAMSNEPWFRVLQADVPFNWSALNNLAAASAEGEVLVFLNNDTEVASADWLQRLVENALRPDVGACGALLLYADGSIQHAGVVVGMGGWADHVFKGQQPIHHQHLFVSPILRREVLAVTGACVAISRANFDAISGFDESFVVCGSDVELCLRAMANGKRTVYVPEAILIHHESKTRDPRVIPESDFVRSAQAYSPYRESGDPFYSPNLDYMSPSPALRGAQADA</sequence>